<gene>
    <name evidence="2" type="ORF">UFOPK3444_00820</name>
</gene>
<evidence type="ECO:0000256" key="1">
    <source>
        <dbReference type="SAM" id="Phobius"/>
    </source>
</evidence>
<evidence type="ECO:0000313" key="2">
    <source>
        <dbReference type="EMBL" id="CAB4872648.1"/>
    </source>
</evidence>
<organism evidence="2">
    <name type="scientific">freshwater metagenome</name>
    <dbReference type="NCBI Taxonomy" id="449393"/>
    <lineage>
        <taxon>unclassified sequences</taxon>
        <taxon>metagenomes</taxon>
        <taxon>ecological metagenomes</taxon>
    </lineage>
</organism>
<accession>A0A6J7DSZ3</accession>
<dbReference type="EMBL" id="CAFBLU010000011">
    <property type="protein sequence ID" value="CAB4872648.1"/>
    <property type="molecule type" value="Genomic_DNA"/>
</dbReference>
<protein>
    <submittedName>
        <fullName evidence="2">Unannotated protein</fullName>
    </submittedName>
</protein>
<dbReference type="AlphaFoldDB" id="A0A6J7DSZ3"/>
<feature type="transmembrane region" description="Helical" evidence="1">
    <location>
        <begin position="31"/>
        <end position="52"/>
    </location>
</feature>
<name>A0A6J7DSZ3_9ZZZZ</name>
<sequence length="56" mass="5587">MRLLVGLTALLASFAVAALTAYEVKSAGGADILTVASVCVVVLLALAGIGALRSER</sequence>
<keyword evidence="1" id="KW-0812">Transmembrane</keyword>
<reference evidence="2" key="1">
    <citation type="submission" date="2020-05" db="EMBL/GenBank/DDBJ databases">
        <authorList>
            <person name="Chiriac C."/>
            <person name="Salcher M."/>
            <person name="Ghai R."/>
            <person name="Kavagutti S V."/>
        </authorList>
    </citation>
    <scope>NUCLEOTIDE SEQUENCE</scope>
</reference>
<keyword evidence="1" id="KW-1133">Transmembrane helix</keyword>
<proteinExistence type="predicted"/>
<keyword evidence="1" id="KW-0472">Membrane</keyword>